<dbReference type="InterPro" id="IPR024301">
    <property type="entry name" value="Amidase_6"/>
</dbReference>
<evidence type="ECO:0000259" key="1">
    <source>
        <dbReference type="Pfam" id="PF12671"/>
    </source>
</evidence>
<accession>A0A918HB50</accession>
<dbReference type="EMBL" id="BMSA01000007">
    <property type="protein sequence ID" value="GGT51340.1"/>
    <property type="molecule type" value="Genomic_DNA"/>
</dbReference>
<evidence type="ECO:0000313" key="2">
    <source>
        <dbReference type="EMBL" id="GGT51340.1"/>
    </source>
</evidence>
<evidence type="ECO:0000313" key="3">
    <source>
        <dbReference type="Proteomes" id="UP000646776"/>
    </source>
</evidence>
<organism evidence="2 3">
    <name type="scientific">Streptomyces phaeofaciens</name>
    <dbReference type="NCBI Taxonomy" id="68254"/>
    <lineage>
        <taxon>Bacteria</taxon>
        <taxon>Bacillati</taxon>
        <taxon>Actinomycetota</taxon>
        <taxon>Actinomycetes</taxon>
        <taxon>Kitasatosporales</taxon>
        <taxon>Streptomycetaceae</taxon>
        <taxon>Streptomyces</taxon>
    </lineage>
</organism>
<reference evidence="2" key="1">
    <citation type="journal article" date="2014" name="Int. J. Syst. Evol. Microbiol.">
        <title>Complete genome sequence of Corynebacterium casei LMG S-19264T (=DSM 44701T), isolated from a smear-ripened cheese.</title>
        <authorList>
            <consortium name="US DOE Joint Genome Institute (JGI-PGF)"/>
            <person name="Walter F."/>
            <person name="Albersmeier A."/>
            <person name="Kalinowski J."/>
            <person name="Ruckert C."/>
        </authorList>
    </citation>
    <scope>NUCLEOTIDE SEQUENCE</scope>
    <source>
        <strain evidence="2">JCM 4125</strain>
    </source>
</reference>
<reference evidence="2" key="2">
    <citation type="submission" date="2020-09" db="EMBL/GenBank/DDBJ databases">
        <authorList>
            <person name="Sun Q."/>
            <person name="Ohkuma M."/>
        </authorList>
    </citation>
    <scope>NUCLEOTIDE SEQUENCE</scope>
    <source>
        <strain evidence="2">JCM 4125</strain>
    </source>
</reference>
<feature type="domain" description="Putative amidase" evidence="1">
    <location>
        <begin position="4"/>
        <end position="60"/>
    </location>
</feature>
<proteinExistence type="predicted"/>
<dbReference type="Pfam" id="PF12671">
    <property type="entry name" value="Amidase_6"/>
    <property type="match status" value="1"/>
</dbReference>
<dbReference type="AlphaFoldDB" id="A0A918HB50"/>
<keyword evidence="3" id="KW-1185">Reference proteome</keyword>
<gene>
    <name evidence="2" type="ORF">GCM10010226_30640</name>
</gene>
<protein>
    <recommendedName>
        <fullName evidence="1">Putative amidase domain-containing protein</fullName>
    </recommendedName>
</protein>
<name>A0A918HB50_9ACTN</name>
<dbReference type="Proteomes" id="UP000646776">
    <property type="component" value="Unassembled WGS sequence"/>
</dbReference>
<sequence>MDDLLASDVLQADRNRNNVIDHSMFVTKKYRGMPYLTYHSSNTHNKPVSTLVSDHPNTWWYAHRT</sequence>
<comment type="caution">
    <text evidence="2">The sequence shown here is derived from an EMBL/GenBank/DDBJ whole genome shotgun (WGS) entry which is preliminary data.</text>
</comment>